<dbReference type="AlphaFoldDB" id="A0A2J6QJ73"/>
<protein>
    <submittedName>
        <fullName evidence="2">Uncharacterized protein</fullName>
    </submittedName>
</protein>
<keyword evidence="3" id="KW-1185">Reference proteome</keyword>
<dbReference type="Proteomes" id="UP000235672">
    <property type="component" value="Unassembled WGS sequence"/>
</dbReference>
<sequence>MSRQALDFGSSSSPRNRTQNLTVGALTVPYFISPGVTRERPWERKLGSIGDGALRLDRPQKRGLGSWWWNRAGSVGVRILLILTTDHYHYYAQATPSNPGNQPKPLPAGATSTGRETPAPHEHPNYSLEGSRVLQATMRSLLDWSKVVEVRRLENKSFAICAVPEADEGDLMLHNLQRGTFCEQ</sequence>
<name>A0A2J6QJ73_9HELO</name>
<evidence type="ECO:0000313" key="3">
    <source>
        <dbReference type="Proteomes" id="UP000235672"/>
    </source>
</evidence>
<evidence type="ECO:0000313" key="2">
    <source>
        <dbReference type="EMBL" id="PMD26320.1"/>
    </source>
</evidence>
<accession>A0A2J6QJ73</accession>
<evidence type="ECO:0000256" key="1">
    <source>
        <dbReference type="SAM" id="MobiDB-lite"/>
    </source>
</evidence>
<organism evidence="2 3">
    <name type="scientific">Hyaloscypha hepaticicola</name>
    <dbReference type="NCBI Taxonomy" id="2082293"/>
    <lineage>
        <taxon>Eukaryota</taxon>
        <taxon>Fungi</taxon>
        <taxon>Dikarya</taxon>
        <taxon>Ascomycota</taxon>
        <taxon>Pezizomycotina</taxon>
        <taxon>Leotiomycetes</taxon>
        <taxon>Helotiales</taxon>
        <taxon>Hyaloscyphaceae</taxon>
        <taxon>Hyaloscypha</taxon>
    </lineage>
</organism>
<feature type="region of interest" description="Disordered" evidence="1">
    <location>
        <begin position="94"/>
        <end position="126"/>
    </location>
</feature>
<gene>
    <name evidence="2" type="ORF">NA56DRAFT_698495</name>
</gene>
<dbReference type="EMBL" id="KZ613468">
    <property type="protein sequence ID" value="PMD26320.1"/>
    <property type="molecule type" value="Genomic_DNA"/>
</dbReference>
<proteinExistence type="predicted"/>
<reference evidence="2 3" key="1">
    <citation type="submission" date="2016-05" db="EMBL/GenBank/DDBJ databases">
        <title>A degradative enzymes factory behind the ericoid mycorrhizal symbiosis.</title>
        <authorList>
            <consortium name="DOE Joint Genome Institute"/>
            <person name="Martino E."/>
            <person name="Morin E."/>
            <person name="Grelet G."/>
            <person name="Kuo A."/>
            <person name="Kohler A."/>
            <person name="Daghino S."/>
            <person name="Barry K."/>
            <person name="Choi C."/>
            <person name="Cichocki N."/>
            <person name="Clum A."/>
            <person name="Copeland A."/>
            <person name="Hainaut M."/>
            <person name="Haridas S."/>
            <person name="Labutti K."/>
            <person name="Lindquist E."/>
            <person name="Lipzen A."/>
            <person name="Khouja H.-R."/>
            <person name="Murat C."/>
            <person name="Ohm R."/>
            <person name="Olson A."/>
            <person name="Spatafora J."/>
            <person name="Veneault-Fourrey C."/>
            <person name="Henrissat B."/>
            <person name="Grigoriev I."/>
            <person name="Martin F."/>
            <person name="Perotto S."/>
        </authorList>
    </citation>
    <scope>NUCLEOTIDE SEQUENCE [LARGE SCALE GENOMIC DNA]</scope>
    <source>
        <strain evidence="2 3">UAMH 7357</strain>
    </source>
</reference>